<dbReference type="Proteomes" id="UP000322244">
    <property type="component" value="Unassembled WGS sequence"/>
</dbReference>
<dbReference type="EMBL" id="VLNY01000007">
    <property type="protein sequence ID" value="KAA0021822.1"/>
    <property type="molecule type" value="Genomic_DNA"/>
</dbReference>
<keyword evidence="2" id="KW-1185">Reference proteome</keyword>
<sequence length="111" mass="12335">MSDPREDKLPRWARELLGSERRKASDAQAKLAEHLGTVVESPIWYGGYDNPVYLPERYGYQEIHFRVGGTDRLFDEVAVGLNGDRVEVRGGRGLILEPVASKVVVVKLGGV</sequence>
<reference evidence="1 2" key="1">
    <citation type="submission" date="2019-07" db="EMBL/GenBank/DDBJ databases">
        <title>Rhodococcus cavernicolus sp. nov., isolated from a cave.</title>
        <authorList>
            <person name="Lee S.D."/>
        </authorList>
    </citation>
    <scope>NUCLEOTIDE SEQUENCE [LARGE SCALE GENOMIC DNA]</scope>
    <source>
        <strain evidence="1 2">C1-24</strain>
    </source>
</reference>
<dbReference type="AlphaFoldDB" id="A0A5A7S9I7"/>
<comment type="caution">
    <text evidence="1">The sequence shown here is derived from an EMBL/GenBank/DDBJ whole genome shotgun (WGS) entry which is preliminary data.</text>
</comment>
<dbReference type="Pfam" id="PF23886">
    <property type="entry name" value="DUF7239"/>
    <property type="match status" value="1"/>
</dbReference>
<gene>
    <name evidence="1" type="ORF">FOY51_15600</name>
</gene>
<name>A0A5A7S9I7_9NOCA</name>
<dbReference type="OrthoDB" id="9958025at2"/>
<protein>
    <submittedName>
        <fullName evidence="1">Uncharacterized protein</fullName>
    </submittedName>
</protein>
<accession>A0A5A7S9I7</accession>
<evidence type="ECO:0000313" key="2">
    <source>
        <dbReference type="Proteomes" id="UP000322244"/>
    </source>
</evidence>
<dbReference type="InterPro" id="IPR055663">
    <property type="entry name" value="DUF7239"/>
</dbReference>
<proteinExistence type="predicted"/>
<evidence type="ECO:0000313" key="1">
    <source>
        <dbReference type="EMBL" id="KAA0021822.1"/>
    </source>
</evidence>
<dbReference type="RefSeq" id="WP_149431186.1">
    <property type="nucleotide sequence ID" value="NZ_VLNY01000007.1"/>
</dbReference>
<organism evidence="1 2">
    <name type="scientific">Antrihabitans cavernicola</name>
    <dbReference type="NCBI Taxonomy" id="2495913"/>
    <lineage>
        <taxon>Bacteria</taxon>
        <taxon>Bacillati</taxon>
        <taxon>Actinomycetota</taxon>
        <taxon>Actinomycetes</taxon>
        <taxon>Mycobacteriales</taxon>
        <taxon>Nocardiaceae</taxon>
        <taxon>Antrihabitans</taxon>
    </lineage>
</organism>